<dbReference type="InterPro" id="IPR002350">
    <property type="entry name" value="Kazal_dom"/>
</dbReference>
<dbReference type="InterPro" id="IPR036058">
    <property type="entry name" value="Kazal_dom_sf"/>
</dbReference>
<evidence type="ECO:0000313" key="1">
    <source>
        <dbReference type="EMBL" id="CAG9129604.1"/>
    </source>
</evidence>
<proteinExistence type="predicted"/>
<organism evidence="1 2">
    <name type="scientific">Plutella xylostella</name>
    <name type="common">Diamondback moth</name>
    <name type="synonym">Plutella maculipennis</name>
    <dbReference type="NCBI Taxonomy" id="51655"/>
    <lineage>
        <taxon>Eukaryota</taxon>
        <taxon>Metazoa</taxon>
        <taxon>Ecdysozoa</taxon>
        <taxon>Arthropoda</taxon>
        <taxon>Hexapoda</taxon>
        <taxon>Insecta</taxon>
        <taxon>Pterygota</taxon>
        <taxon>Neoptera</taxon>
        <taxon>Endopterygota</taxon>
        <taxon>Lepidoptera</taxon>
        <taxon>Glossata</taxon>
        <taxon>Ditrysia</taxon>
        <taxon>Yponomeutoidea</taxon>
        <taxon>Plutellidae</taxon>
        <taxon>Plutella</taxon>
    </lineage>
</organism>
<accession>A0A8S4FR83</accession>
<protein>
    <submittedName>
        <fullName evidence="1">(diamondback moth) hypothetical protein</fullName>
    </submittedName>
</protein>
<dbReference type="Proteomes" id="UP000653454">
    <property type="component" value="Unassembled WGS sequence"/>
</dbReference>
<dbReference type="PROSITE" id="PS51465">
    <property type="entry name" value="KAZAL_2"/>
    <property type="match status" value="1"/>
</dbReference>
<dbReference type="PROSITE" id="PS00282">
    <property type="entry name" value="KAZAL_1"/>
    <property type="match status" value="1"/>
</dbReference>
<keyword evidence="2" id="KW-1185">Reference proteome</keyword>
<dbReference type="EMBL" id="CAJHNJ030000038">
    <property type="protein sequence ID" value="CAG9129604.1"/>
    <property type="molecule type" value="Genomic_DNA"/>
</dbReference>
<dbReference type="Gene3D" id="3.30.60.30">
    <property type="match status" value="1"/>
</dbReference>
<gene>
    <name evidence="1" type="ORF">PLXY2_LOCUS9552</name>
</gene>
<dbReference type="SMART" id="SM00280">
    <property type="entry name" value="KAZAL"/>
    <property type="match status" value="1"/>
</dbReference>
<name>A0A8S4FR83_PLUXY</name>
<dbReference type="Pfam" id="PF00050">
    <property type="entry name" value="Kazal_1"/>
    <property type="match status" value="1"/>
</dbReference>
<sequence>MDFRVVTMLLLLTASSLAVDRWPIDCACGRIYLPLCASDRLTYNSYCELDCRNRYLKWIHADTIHKLRDGRCEDEE</sequence>
<comment type="caution">
    <text evidence="1">The sequence shown here is derived from an EMBL/GenBank/DDBJ whole genome shotgun (WGS) entry which is preliminary data.</text>
</comment>
<reference evidence="1" key="1">
    <citation type="submission" date="2020-11" db="EMBL/GenBank/DDBJ databases">
        <authorList>
            <person name="Whiteford S."/>
        </authorList>
    </citation>
    <scope>NUCLEOTIDE SEQUENCE</scope>
</reference>
<evidence type="ECO:0000313" key="2">
    <source>
        <dbReference type="Proteomes" id="UP000653454"/>
    </source>
</evidence>
<dbReference type="SUPFAM" id="SSF100895">
    <property type="entry name" value="Kazal-type serine protease inhibitors"/>
    <property type="match status" value="1"/>
</dbReference>
<dbReference type="CDD" id="cd00104">
    <property type="entry name" value="KAZAL_FS"/>
    <property type="match status" value="1"/>
</dbReference>
<dbReference type="AlphaFoldDB" id="A0A8S4FR83"/>